<reference evidence="1 2" key="1">
    <citation type="submission" date="2015-01" db="EMBL/GenBank/DDBJ databases">
        <title>Characterization of Swiss Staphylococcus aureus strains involved in food poisoning.</title>
        <authorList>
            <person name="Crovadore J."/>
            <person name="Chablais R."/>
            <person name="Tonacini J."/>
            <person name="Schnyder B."/>
            <person name="Lefort F."/>
        </authorList>
    </citation>
    <scope>NUCLEOTIDE SEQUENCE [LARGE SCALE GENOMIC DNA]</scope>
    <source>
        <strain evidence="1 2">SA-120</strain>
    </source>
</reference>
<protein>
    <submittedName>
        <fullName evidence="1">Uncharacterized protein</fullName>
    </submittedName>
</protein>
<feature type="non-terminal residue" evidence="1">
    <location>
        <position position="62"/>
    </location>
</feature>
<proteinExistence type="predicted"/>
<dbReference type="AlphaFoldDB" id="A0AA40MJN9"/>
<sequence>MVSRSASARGLAAGEIGQHRQVAVADVRAGGVLDHGGGLVAFLVTEADEGDGGEDYPRGPEQ</sequence>
<dbReference type="EMBL" id="JXIG01000170">
    <property type="protein sequence ID" value="KIU01607.1"/>
    <property type="molecule type" value="Genomic_DNA"/>
</dbReference>
<comment type="caution">
    <text evidence="1">The sequence shown here is derived from an EMBL/GenBank/DDBJ whole genome shotgun (WGS) entry which is preliminary data.</text>
</comment>
<organism evidence="1 2">
    <name type="scientific">Staphylococcus aureus</name>
    <dbReference type="NCBI Taxonomy" id="1280"/>
    <lineage>
        <taxon>Bacteria</taxon>
        <taxon>Bacillati</taxon>
        <taxon>Bacillota</taxon>
        <taxon>Bacilli</taxon>
        <taxon>Bacillales</taxon>
        <taxon>Staphylococcaceae</taxon>
        <taxon>Staphylococcus</taxon>
    </lineage>
</organism>
<name>A0AA40MJN9_STAAU</name>
<evidence type="ECO:0000313" key="1">
    <source>
        <dbReference type="EMBL" id="KIU01607.1"/>
    </source>
</evidence>
<dbReference type="Proteomes" id="UP000032274">
    <property type="component" value="Unassembled WGS sequence"/>
</dbReference>
<evidence type="ECO:0000313" key="2">
    <source>
        <dbReference type="Proteomes" id="UP000032274"/>
    </source>
</evidence>
<accession>A0AA40MJN9</accession>
<gene>
    <name evidence="1" type="ORF">QU38_00765</name>
</gene>